<reference evidence="2 3" key="1">
    <citation type="submission" date="2018-06" db="EMBL/GenBank/DDBJ databases">
        <authorList>
            <consortium name="Pathogen Informatics"/>
            <person name="Doyle S."/>
        </authorList>
    </citation>
    <scope>NUCLEOTIDE SEQUENCE [LARGE SCALE GENOMIC DNA]</scope>
    <source>
        <strain evidence="2 3">NCTC4824</strain>
    </source>
</reference>
<protein>
    <recommendedName>
        <fullName evidence="4">Relaxasome subunit MobC</fullName>
    </recommendedName>
</protein>
<feature type="coiled-coil region" evidence="1">
    <location>
        <begin position="3"/>
        <end position="37"/>
    </location>
</feature>
<evidence type="ECO:0000256" key="1">
    <source>
        <dbReference type="SAM" id="Coils"/>
    </source>
</evidence>
<evidence type="ECO:0000313" key="2">
    <source>
        <dbReference type="EMBL" id="SQI53662.1"/>
    </source>
</evidence>
<dbReference type="EMBL" id="LS483476">
    <property type="protein sequence ID" value="SQI53662.1"/>
    <property type="molecule type" value="Genomic_DNA"/>
</dbReference>
<name>A0A2X4W405_LEDLE</name>
<evidence type="ECO:0000313" key="3">
    <source>
        <dbReference type="Proteomes" id="UP000249134"/>
    </source>
</evidence>
<accession>A0A2X4W405</accession>
<proteinExistence type="predicted"/>
<dbReference type="RefSeq" id="WP_066135953.1">
    <property type="nucleotide sequence ID" value="NZ_CBCSGM010000001.1"/>
</dbReference>
<organism evidence="2 3">
    <name type="scientific">Lederbergia lenta</name>
    <name type="common">Bacillus lentus</name>
    <dbReference type="NCBI Taxonomy" id="1467"/>
    <lineage>
        <taxon>Bacteria</taxon>
        <taxon>Bacillati</taxon>
        <taxon>Bacillota</taxon>
        <taxon>Bacilli</taxon>
        <taxon>Bacillales</taxon>
        <taxon>Bacillaceae</taxon>
        <taxon>Lederbergia</taxon>
    </lineage>
</organism>
<dbReference type="Proteomes" id="UP000249134">
    <property type="component" value="Chromosome 1"/>
</dbReference>
<sequence>MTTRTDEDRLKELDEQMEKIKARKQQIANRMRDKERKARTKRLIEVGAIFEKHFEFEGQEDAEKIALALSAYVANNKEKLLSLTKEELKEKRIKDKS</sequence>
<keyword evidence="1" id="KW-0175">Coiled coil</keyword>
<gene>
    <name evidence="2" type="ORF">NCTC4824_01018</name>
</gene>
<dbReference type="AlphaFoldDB" id="A0A2X4W405"/>
<keyword evidence="3" id="KW-1185">Reference proteome</keyword>
<evidence type="ECO:0008006" key="4">
    <source>
        <dbReference type="Google" id="ProtNLM"/>
    </source>
</evidence>
<dbReference type="KEGG" id="blen:NCTC4824_01018"/>